<dbReference type="Gene3D" id="3.40.630.30">
    <property type="match status" value="1"/>
</dbReference>
<dbReference type="EMBL" id="JAEQNC010000006">
    <property type="protein sequence ID" value="MBL0372805.1"/>
    <property type="molecule type" value="Genomic_DNA"/>
</dbReference>
<dbReference type="PROSITE" id="PS51186">
    <property type="entry name" value="GNAT"/>
    <property type="match status" value="1"/>
</dbReference>
<comment type="caution">
    <text evidence="2">The sequence shown here is derived from an EMBL/GenBank/DDBJ whole genome shotgun (WGS) entry which is preliminary data.</text>
</comment>
<feature type="domain" description="N-acetyltransferase" evidence="1">
    <location>
        <begin position="1"/>
        <end position="116"/>
    </location>
</feature>
<sequence>MPTQNELRRRIDLEFAAGWEVTVAVRRSDVIGFVALKPREGVLDQLFVRPALVGGGIGKALLAHAMAAMPKGFTLFTASSNAKARIFYEKAGLIPMRDDAHPRTGHPVTYYGWKVV</sequence>
<dbReference type="InterPro" id="IPR016181">
    <property type="entry name" value="Acyl_CoA_acyltransferase"/>
</dbReference>
<reference evidence="2" key="1">
    <citation type="submission" date="2021-01" db="EMBL/GenBank/DDBJ databases">
        <title>Rhizobium sp. strain KVB221 16S ribosomal RNA gene Genome sequencing and assembly.</title>
        <authorList>
            <person name="Kang M."/>
        </authorList>
    </citation>
    <scope>NUCLEOTIDE SEQUENCE</scope>
    <source>
        <strain evidence="2">KVB221</strain>
    </source>
</reference>
<dbReference type="AlphaFoldDB" id="A0A936YLV1"/>
<evidence type="ECO:0000313" key="3">
    <source>
        <dbReference type="Proteomes" id="UP000633219"/>
    </source>
</evidence>
<name>A0A936YLV1_9HYPH</name>
<dbReference type="InterPro" id="IPR000182">
    <property type="entry name" value="GNAT_dom"/>
</dbReference>
<evidence type="ECO:0000313" key="2">
    <source>
        <dbReference type="EMBL" id="MBL0372805.1"/>
    </source>
</evidence>
<proteinExistence type="predicted"/>
<dbReference type="SUPFAM" id="SSF55729">
    <property type="entry name" value="Acyl-CoA N-acyltransferases (Nat)"/>
    <property type="match status" value="1"/>
</dbReference>
<organism evidence="2 3">
    <name type="scientific">Rhizobium setariae</name>
    <dbReference type="NCBI Taxonomy" id="2801340"/>
    <lineage>
        <taxon>Bacteria</taxon>
        <taxon>Pseudomonadati</taxon>
        <taxon>Pseudomonadota</taxon>
        <taxon>Alphaproteobacteria</taxon>
        <taxon>Hyphomicrobiales</taxon>
        <taxon>Rhizobiaceae</taxon>
        <taxon>Rhizobium/Agrobacterium group</taxon>
        <taxon>Rhizobium</taxon>
    </lineage>
</organism>
<dbReference type="Proteomes" id="UP000633219">
    <property type="component" value="Unassembled WGS sequence"/>
</dbReference>
<gene>
    <name evidence="2" type="ORF">JJB09_12270</name>
</gene>
<evidence type="ECO:0000259" key="1">
    <source>
        <dbReference type="PROSITE" id="PS51186"/>
    </source>
</evidence>
<accession>A0A936YLV1</accession>
<protein>
    <submittedName>
        <fullName evidence="2">GNAT family N-acetyltransferase</fullName>
    </submittedName>
</protein>
<dbReference type="GO" id="GO:0016747">
    <property type="term" value="F:acyltransferase activity, transferring groups other than amino-acyl groups"/>
    <property type="evidence" value="ECO:0007669"/>
    <property type="project" value="InterPro"/>
</dbReference>
<keyword evidence="3" id="KW-1185">Reference proteome</keyword>
<dbReference type="Pfam" id="PF13508">
    <property type="entry name" value="Acetyltransf_7"/>
    <property type="match status" value="1"/>
</dbReference>
<dbReference type="RefSeq" id="WP_201658197.1">
    <property type="nucleotide sequence ID" value="NZ_JAEQNC010000006.1"/>
</dbReference>